<protein>
    <submittedName>
        <fullName evidence="2">Phosphatidylinositol 3-and 4-kinase</fullName>
    </submittedName>
</protein>
<feature type="region of interest" description="Disordered" evidence="1">
    <location>
        <begin position="97"/>
        <end position="130"/>
    </location>
</feature>
<dbReference type="AlphaFoldDB" id="A0A2P6V5S4"/>
<evidence type="ECO:0000313" key="2">
    <source>
        <dbReference type="EMBL" id="PSC69442.1"/>
    </source>
</evidence>
<dbReference type="Proteomes" id="UP000239649">
    <property type="component" value="Unassembled WGS sequence"/>
</dbReference>
<proteinExistence type="predicted"/>
<reference evidence="2 3" key="1">
    <citation type="journal article" date="2018" name="Plant J.">
        <title>Genome sequences of Chlorella sorokiniana UTEX 1602 and Micractinium conductrix SAG 241.80: implications to maltose excretion by a green alga.</title>
        <authorList>
            <person name="Arriola M.B."/>
            <person name="Velmurugan N."/>
            <person name="Zhang Y."/>
            <person name="Plunkett M.H."/>
            <person name="Hondzo H."/>
            <person name="Barney B.M."/>
        </authorList>
    </citation>
    <scope>NUCLEOTIDE SEQUENCE [LARGE SCALE GENOMIC DNA]</scope>
    <source>
        <strain evidence="2 3">SAG 241.80</strain>
    </source>
</reference>
<comment type="caution">
    <text evidence="2">The sequence shown here is derived from an EMBL/GenBank/DDBJ whole genome shotgun (WGS) entry which is preliminary data.</text>
</comment>
<evidence type="ECO:0000256" key="1">
    <source>
        <dbReference type="SAM" id="MobiDB-lite"/>
    </source>
</evidence>
<organism evidence="2 3">
    <name type="scientific">Micractinium conductrix</name>
    <dbReference type="NCBI Taxonomy" id="554055"/>
    <lineage>
        <taxon>Eukaryota</taxon>
        <taxon>Viridiplantae</taxon>
        <taxon>Chlorophyta</taxon>
        <taxon>core chlorophytes</taxon>
        <taxon>Trebouxiophyceae</taxon>
        <taxon>Chlorellales</taxon>
        <taxon>Chlorellaceae</taxon>
        <taxon>Chlorella clade</taxon>
        <taxon>Micractinium</taxon>
    </lineage>
</organism>
<feature type="compositionally biased region" description="Basic and acidic residues" evidence="1">
    <location>
        <begin position="147"/>
        <end position="167"/>
    </location>
</feature>
<keyword evidence="3" id="KW-1185">Reference proteome</keyword>
<evidence type="ECO:0000313" key="3">
    <source>
        <dbReference type="Proteomes" id="UP000239649"/>
    </source>
</evidence>
<sequence>MRRVARLPPTAALRERHCEEGIPSATFHHSGTMLRALGSATVRSGRLPSGSPATALWQQRCATSGGAATQPPVPGLSAAELQHQADVTAEEGEEWALRDAALGDGDLEPPLPPSEEAEASPGSSEAFRQDMEAVEARLAAAEAAMAADREEEAREHDELMHPEGKRHPYRDVALDPALRQSAVAGAETLPDVML</sequence>
<accession>A0A2P6V5S4</accession>
<dbReference type="EMBL" id="LHPF02000026">
    <property type="protein sequence ID" value="PSC69442.1"/>
    <property type="molecule type" value="Genomic_DNA"/>
</dbReference>
<name>A0A2P6V5S4_9CHLO</name>
<gene>
    <name evidence="2" type="ORF">C2E20_7008</name>
</gene>
<feature type="region of interest" description="Disordered" evidence="1">
    <location>
        <begin position="143"/>
        <end position="167"/>
    </location>
</feature>
<dbReference type="GO" id="GO:0016301">
    <property type="term" value="F:kinase activity"/>
    <property type="evidence" value="ECO:0007669"/>
    <property type="project" value="UniProtKB-KW"/>
</dbReference>